<accession>A0A0X8X649</accession>
<sequence>MMNTYSRRQFLQTSSLLAAGAAIASSFKLKKEKPLLSFSTLGCPDWSFNQIIDFAAQHGYDGIELRGIRREMDLTKVKELSTDENRRQTLQQMKDKGLRFADLGSSAMMHIADPAERGKNLDEGRRFIDLAQQLECPFVRVFPNTFPKDGDKAAATDLMVKGLLELADHAKGSKVSVLVESHGDLVKIAGLETVLKAAKHPNTGMIWDVCNMWAITKEPPAEAYKALHPYIRHTHIKDGKIAGNDVHYVLLGQGEVPIFEAIDALRNGGYKGFYSFEWEKLWHPEIGEPDVAIADYARVMRAHFG</sequence>
<dbReference type="EMBL" id="AP017313">
    <property type="protein sequence ID" value="BAU54249.1"/>
    <property type="molecule type" value="Genomic_DNA"/>
</dbReference>
<dbReference type="KEGG" id="mgot:MgSA37_02423"/>
<dbReference type="PANTHER" id="PTHR12110:SF41">
    <property type="entry name" value="INOSOSE DEHYDRATASE"/>
    <property type="match status" value="1"/>
</dbReference>
<evidence type="ECO:0000313" key="1">
    <source>
        <dbReference type="EMBL" id="BAU54249.1"/>
    </source>
</evidence>
<name>A0A0X8X649_9SPHI</name>
<dbReference type="PROSITE" id="PS51318">
    <property type="entry name" value="TAT"/>
    <property type="match status" value="1"/>
</dbReference>
<reference evidence="1 2" key="1">
    <citation type="submission" date="2015-12" db="EMBL/GenBank/DDBJ databases">
        <title>Genome sequence of Mucilaginibacter gotjawali.</title>
        <authorList>
            <person name="Lee J.S."/>
            <person name="Lee K.C."/>
            <person name="Kim K.K."/>
            <person name="Lee B.W."/>
        </authorList>
    </citation>
    <scope>NUCLEOTIDE SEQUENCE [LARGE SCALE GENOMIC DNA]</scope>
    <source>
        <strain evidence="1 2">SA3-7</strain>
    </source>
</reference>
<organism evidence="1 2">
    <name type="scientific">Mucilaginibacter gotjawali</name>
    <dbReference type="NCBI Taxonomy" id="1550579"/>
    <lineage>
        <taxon>Bacteria</taxon>
        <taxon>Pseudomonadati</taxon>
        <taxon>Bacteroidota</taxon>
        <taxon>Sphingobacteriia</taxon>
        <taxon>Sphingobacteriales</taxon>
        <taxon>Sphingobacteriaceae</taxon>
        <taxon>Mucilaginibacter</taxon>
    </lineage>
</organism>
<evidence type="ECO:0000313" key="2">
    <source>
        <dbReference type="Proteomes" id="UP000218263"/>
    </source>
</evidence>
<dbReference type="InterPro" id="IPR050312">
    <property type="entry name" value="IolE/XylAMocC-like"/>
</dbReference>
<dbReference type="SUPFAM" id="SSF51658">
    <property type="entry name" value="Xylose isomerase-like"/>
    <property type="match status" value="1"/>
</dbReference>
<dbReference type="Proteomes" id="UP000218263">
    <property type="component" value="Chromosome"/>
</dbReference>
<dbReference type="Gene3D" id="3.20.20.150">
    <property type="entry name" value="Divalent-metal-dependent TIM barrel enzymes"/>
    <property type="match status" value="1"/>
</dbReference>
<dbReference type="RefSeq" id="WP_197706124.1">
    <property type="nucleotide sequence ID" value="NZ_AP017313.1"/>
</dbReference>
<gene>
    <name evidence="1" type="ORF">MgSA37_02423</name>
</gene>
<dbReference type="AlphaFoldDB" id="A0A0X8X649"/>
<dbReference type="InterPro" id="IPR013022">
    <property type="entry name" value="Xyl_isomerase-like_TIM-brl"/>
</dbReference>
<proteinExistence type="predicted"/>
<dbReference type="InterPro" id="IPR006311">
    <property type="entry name" value="TAT_signal"/>
</dbReference>
<dbReference type="InterPro" id="IPR019546">
    <property type="entry name" value="TAT_signal_bac_arc"/>
</dbReference>
<keyword evidence="2" id="KW-1185">Reference proteome</keyword>
<dbReference type="Pfam" id="PF01261">
    <property type="entry name" value="AP_endonuc_2"/>
    <property type="match status" value="1"/>
</dbReference>
<dbReference type="PANTHER" id="PTHR12110">
    <property type="entry name" value="HYDROXYPYRUVATE ISOMERASE"/>
    <property type="match status" value="1"/>
</dbReference>
<protein>
    <submittedName>
        <fullName evidence="1">Fructoselysine 3-epimerase</fullName>
    </submittedName>
</protein>
<dbReference type="InterPro" id="IPR036237">
    <property type="entry name" value="Xyl_isomerase-like_sf"/>
</dbReference>
<dbReference type="NCBIfam" id="TIGR01409">
    <property type="entry name" value="TAT_signal_seq"/>
    <property type="match status" value="1"/>
</dbReference>
<dbReference type="GO" id="GO:0016853">
    <property type="term" value="F:isomerase activity"/>
    <property type="evidence" value="ECO:0007669"/>
    <property type="project" value="UniProtKB-KW"/>
</dbReference>